<evidence type="ECO:0000256" key="16">
    <source>
        <dbReference type="SAM" id="Phobius"/>
    </source>
</evidence>
<reference evidence="19" key="1">
    <citation type="journal article" date="2021" name="Nat. Commun.">
        <title>Genetic determinants of endophytism in the Arabidopsis root mycobiome.</title>
        <authorList>
            <person name="Mesny F."/>
            <person name="Miyauchi S."/>
            <person name="Thiergart T."/>
            <person name="Pickel B."/>
            <person name="Atanasova L."/>
            <person name="Karlsson M."/>
            <person name="Huettel B."/>
            <person name="Barry K.W."/>
            <person name="Haridas S."/>
            <person name="Chen C."/>
            <person name="Bauer D."/>
            <person name="Andreopoulos W."/>
            <person name="Pangilinan J."/>
            <person name="LaButti K."/>
            <person name="Riley R."/>
            <person name="Lipzen A."/>
            <person name="Clum A."/>
            <person name="Drula E."/>
            <person name="Henrissat B."/>
            <person name="Kohler A."/>
            <person name="Grigoriev I.V."/>
            <person name="Martin F.M."/>
            <person name="Hacquard S."/>
        </authorList>
    </citation>
    <scope>NUCLEOTIDE SEQUENCE</scope>
    <source>
        <strain evidence="19">MPI-CAGE-AT-0147</strain>
    </source>
</reference>
<keyword evidence="8 17" id="KW-0732">Signal</keyword>
<dbReference type="EMBL" id="JAGMUV010000047">
    <property type="protein sequence ID" value="KAH7110188.1"/>
    <property type="molecule type" value="Genomic_DNA"/>
</dbReference>
<comment type="similarity">
    <text evidence="4">Belongs to the RBT5 family.</text>
</comment>
<dbReference type="Proteomes" id="UP000738349">
    <property type="component" value="Unassembled WGS sequence"/>
</dbReference>
<evidence type="ECO:0000256" key="8">
    <source>
        <dbReference type="ARBA" id="ARBA00022729"/>
    </source>
</evidence>
<organism evidence="19 20">
    <name type="scientific">Dactylonectria macrodidyma</name>
    <dbReference type="NCBI Taxonomy" id="307937"/>
    <lineage>
        <taxon>Eukaryota</taxon>
        <taxon>Fungi</taxon>
        <taxon>Dikarya</taxon>
        <taxon>Ascomycota</taxon>
        <taxon>Pezizomycotina</taxon>
        <taxon>Sordariomycetes</taxon>
        <taxon>Hypocreomycetidae</taxon>
        <taxon>Hypocreales</taxon>
        <taxon>Nectriaceae</taxon>
        <taxon>Dactylonectria</taxon>
    </lineage>
</organism>
<keyword evidence="14" id="KW-0349">Heme</keyword>
<keyword evidence="9 16" id="KW-1133">Transmembrane helix</keyword>
<feature type="region of interest" description="Disordered" evidence="15">
    <location>
        <begin position="369"/>
        <end position="390"/>
    </location>
</feature>
<evidence type="ECO:0000256" key="7">
    <source>
        <dbReference type="ARBA" id="ARBA00022692"/>
    </source>
</evidence>
<feature type="transmembrane region" description="Helical" evidence="16">
    <location>
        <begin position="333"/>
        <end position="357"/>
    </location>
</feature>
<feature type="disulfide bond" evidence="14">
    <location>
        <begin position="37"/>
        <end position="68"/>
    </location>
</feature>
<dbReference type="GO" id="GO:0098552">
    <property type="term" value="C:side of membrane"/>
    <property type="evidence" value="ECO:0007669"/>
    <property type="project" value="UniProtKB-KW"/>
</dbReference>
<evidence type="ECO:0000256" key="17">
    <source>
        <dbReference type="SAM" id="SignalP"/>
    </source>
</evidence>
<evidence type="ECO:0000256" key="6">
    <source>
        <dbReference type="ARBA" id="ARBA00022622"/>
    </source>
</evidence>
<sequence>MKALWLLSVRGCLLALAQTASASPSVLTRMPDCAVQCFTTAMANSTCKDTDQGCLCSNQAFQMEAAGCITKSCTVKESLIATNSSQTSCGAPVRDNSRGAFVQAIALAIISALFVLQRFSAKIFWGAPIWLDDWFILLSYLTCFINMFFMVCGTIPHGLGRDIWTLSPADITTFGIYLYAGGFAYMATLPLLKLSLLFFYLRIFPTQTVRRVLWGTVILNAVSGIAFCLAFGFQCQPVSYFWNQWDGEHQGHCANSNAIVWSHAAVGIAIDIWMLIVPLSQLKALNLDWKKKVGVGIMFCVGTFVTIISIIRLHSLIRFTLHVPNPTQGSLSITTWSIIEMNIGIICACLPSLRILLARLFPRILGTSNQHPSGQTGRDEAGKSSNRSRVLGSDTRTTVYAKGFQQRTGAEGIICQREYAIEFGDNDETHLVSMTDLDRGSSRSNVSL</sequence>
<comment type="subcellular location">
    <subcellularLocation>
        <location evidence="2">Membrane</location>
        <topology evidence="2">Lipid-anchor</topology>
        <topology evidence="2">GPI-anchor</topology>
    </subcellularLocation>
    <subcellularLocation>
        <location evidence="1">Membrane</location>
        <topology evidence="1">Multi-pass membrane protein</topology>
    </subcellularLocation>
    <subcellularLocation>
        <location evidence="3">Secreted</location>
    </subcellularLocation>
</comment>
<proteinExistence type="inferred from homology"/>
<evidence type="ECO:0000256" key="12">
    <source>
        <dbReference type="ARBA" id="ARBA00023288"/>
    </source>
</evidence>
<dbReference type="SMART" id="SM00747">
    <property type="entry name" value="CFEM"/>
    <property type="match status" value="1"/>
</dbReference>
<gene>
    <name evidence="19" type="ORF">EDB81DRAFT_832587</name>
</gene>
<evidence type="ECO:0000256" key="9">
    <source>
        <dbReference type="ARBA" id="ARBA00022989"/>
    </source>
</evidence>
<evidence type="ECO:0000256" key="5">
    <source>
        <dbReference type="ARBA" id="ARBA00022525"/>
    </source>
</evidence>
<feature type="disulfide bond" evidence="14">
    <location>
        <begin position="47"/>
        <end position="54"/>
    </location>
</feature>
<dbReference type="PROSITE" id="PS52012">
    <property type="entry name" value="CFEM"/>
    <property type="match status" value="1"/>
</dbReference>
<feature type="transmembrane region" description="Helical" evidence="16">
    <location>
        <begin position="212"/>
        <end position="233"/>
    </location>
</feature>
<keyword evidence="14" id="KW-0408">Iron</keyword>
<dbReference type="InterPro" id="IPR052337">
    <property type="entry name" value="SAT4-like"/>
</dbReference>
<feature type="domain" description="CFEM" evidence="18">
    <location>
        <begin position="5"/>
        <end position="113"/>
    </location>
</feature>
<comment type="caution">
    <text evidence="19">The sequence shown here is derived from an EMBL/GenBank/DDBJ whole genome shotgun (WGS) entry which is preliminary data.</text>
</comment>
<feature type="disulfide bond" evidence="14">
    <location>
        <begin position="56"/>
        <end position="89"/>
    </location>
</feature>
<evidence type="ECO:0000256" key="1">
    <source>
        <dbReference type="ARBA" id="ARBA00004141"/>
    </source>
</evidence>
<dbReference type="Pfam" id="PF20684">
    <property type="entry name" value="Fung_rhodopsin"/>
    <property type="match status" value="1"/>
</dbReference>
<feature type="disulfide bond" evidence="14">
    <location>
        <begin position="33"/>
        <end position="73"/>
    </location>
</feature>
<name>A0A9P9CZZ8_9HYPO</name>
<evidence type="ECO:0000256" key="14">
    <source>
        <dbReference type="PROSITE-ProRule" id="PRU01356"/>
    </source>
</evidence>
<evidence type="ECO:0000256" key="15">
    <source>
        <dbReference type="SAM" id="MobiDB-lite"/>
    </source>
</evidence>
<keyword evidence="14" id="KW-0479">Metal-binding</keyword>
<evidence type="ECO:0000256" key="4">
    <source>
        <dbReference type="ARBA" id="ARBA00010031"/>
    </source>
</evidence>
<keyword evidence="12" id="KW-0449">Lipoprotein</keyword>
<keyword evidence="6" id="KW-0325">Glycoprotein</keyword>
<keyword evidence="5" id="KW-0964">Secreted</keyword>
<dbReference type="GO" id="GO:0005576">
    <property type="term" value="C:extracellular region"/>
    <property type="evidence" value="ECO:0007669"/>
    <property type="project" value="UniProtKB-SubCell"/>
</dbReference>
<evidence type="ECO:0000256" key="13">
    <source>
        <dbReference type="ARBA" id="ARBA00038359"/>
    </source>
</evidence>
<evidence type="ECO:0000313" key="19">
    <source>
        <dbReference type="EMBL" id="KAH7110188.1"/>
    </source>
</evidence>
<protein>
    <recommendedName>
        <fullName evidence="18">CFEM domain-containing protein</fullName>
    </recommendedName>
</protein>
<feature type="signal peptide" evidence="17">
    <location>
        <begin position="1"/>
        <end position="22"/>
    </location>
</feature>
<dbReference type="PANTHER" id="PTHR33048">
    <property type="entry name" value="PTH11-LIKE INTEGRAL MEMBRANE PROTEIN (AFU_ORTHOLOGUE AFUA_5G11245)"/>
    <property type="match status" value="1"/>
</dbReference>
<evidence type="ECO:0000256" key="10">
    <source>
        <dbReference type="ARBA" id="ARBA00023136"/>
    </source>
</evidence>
<feature type="transmembrane region" description="Helical" evidence="16">
    <location>
        <begin position="176"/>
        <end position="200"/>
    </location>
</feature>
<feature type="transmembrane region" description="Helical" evidence="16">
    <location>
        <begin position="137"/>
        <end position="156"/>
    </location>
</feature>
<keyword evidence="7 16" id="KW-0812">Transmembrane</keyword>
<dbReference type="Pfam" id="PF05730">
    <property type="entry name" value="CFEM"/>
    <property type="match status" value="1"/>
</dbReference>
<dbReference type="InterPro" id="IPR008427">
    <property type="entry name" value="Extracellular_membr_CFEM_dom"/>
</dbReference>
<keyword evidence="20" id="KW-1185">Reference proteome</keyword>
<feature type="binding site" description="axial binding residue" evidence="14">
    <location>
        <position position="51"/>
    </location>
    <ligand>
        <name>heme</name>
        <dbReference type="ChEBI" id="CHEBI:30413"/>
    </ligand>
    <ligandPart>
        <name>Fe</name>
        <dbReference type="ChEBI" id="CHEBI:18248"/>
    </ligandPart>
</feature>
<evidence type="ECO:0000259" key="18">
    <source>
        <dbReference type="PROSITE" id="PS52012"/>
    </source>
</evidence>
<evidence type="ECO:0000256" key="11">
    <source>
        <dbReference type="ARBA" id="ARBA00023157"/>
    </source>
</evidence>
<keyword evidence="6" id="KW-0336">GPI-anchor</keyword>
<accession>A0A9P9CZZ8</accession>
<keyword evidence="11 14" id="KW-1015">Disulfide bond</keyword>
<feature type="transmembrane region" description="Helical" evidence="16">
    <location>
        <begin position="100"/>
        <end position="116"/>
    </location>
</feature>
<dbReference type="PANTHER" id="PTHR33048:SF143">
    <property type="entry name" value="EXTRACELLULAR MEMBRANE PROTEIN CFEM DOMAIN-CONTAINING PROTEIN-RELATED"/>
    <property type="match status" value="1"/>
</dbReference>
<evidence type="ECO:0000256" key="2">
    <source>
        <dbReference type="ARBA" id="ARBA00004589"/>
    </source>
</evidence>
<feature type="chain" id="PRO_5040426592" description="CFEM domain-containing protein" evidence="17">
    <location>
        <begin position="23"/>
        <end position="448"/>
    </location>
</feature>
<evidence type="ECO:0000313" key="20">
    <source>
        <dbReference type="Proteomes" id="UP000738349"/>
    </source>
</evidence>
<dbReference type="GO" id="GO:0046872">
    <property type="term" value="F:metal ion binding"/>
    <property type="evidence" value="ECO:0007669"/>
    <property type="project" value="UniProtKB-UniRule"/>
</dbReference>
<feature type="transmembrane region" description="Helical" evidence="16">
    <location>
        <begin position="258"/>
        <end position="281"/>
    </location>
</feature>
<dbReference type="InterPro" id="IPR049326">
    <property type="entry name" value="Rhodopsin_dom_fungi"/>
</dbReference>
<comment type="similarity">
    <text evidence="13">Belongs to the SAT4 family.</text>
</comment>
<feature type="transmembrane region" description="Helical" evidence="16">
    <location>
        <begin position="293"/>
        <end position="313"/>
    </location>
</feature>
<keyword evidence="10 16" id="KW-0472">Membrane</keyword>
<evidence type="ECO:0000256" key="3">
    <source>
        <dbReference type="ARBA" id="ARBA00004613"/>
    </source>
</evidence>
<dbReference type="AlphaFoldDB" id="A0A9P9CZZ8"/>
<dbReference type="OrthoDB" id="5008763at2759"/>